<dbReference type="Pfam" id="PF01235">
    <property type="entry name" value="Na_Ala_symp"/>
    <property type="match status" value="1"/>
</dbReference>
<gene>
    <name evidence="9" type="ORF">IAD41_04845</name>
</gene>
<keyword evidence="4 8" id="KW-1003">Cell membrane</keyword>
<dbReference type="GO" id="GO:0005283">
    <property type="term" value="F:amino acid:sodium symporter activity"/>
    <property type="evidence" value="ECO:0007669"/>
    <property type="project" value="InterPro"/>
</dbReference>
<keyword evidence="7 8" id="KW-0472">Membrane</keyword>
<organism evidence="9 10">
    <name type="scientific">Candidatus Scatenecus faecavium</name>
    <dbReference type="NCBI Taxonomy" id="2840915"/>
    <lineage>
        <taxon>Bacteria</taxon>
        <taxon>Candidatus Scatenecus</taxon>
    </lineage>
</organism>
<feature type="transmembrane region" description="Helical" evidence="8">
    <location>
        <begin position="283"/>
        <end position="300"/>
    </location>
</feature>
<dbReference type="NCBIfam" id="TIGR00835">
    <property type="entry name" value="agcS"/>
    <property type="match status" value="1"/>
</dbReference>
<feature type="transmembrane region" description="Helical" evidence="8">
    <location>
        <begin position="338"/>
        <end position="359"/>
    </location>
</feature>
<evidence type="ECO:0000256" key="6">
    <source>
        <dbReference type="ARBA" id="ARBA00022989"/>
    </source>
</evidence>
<feature type="transmembrane region" description="Helical" evidence="8">
    <location>
        <begin position="253"/>
        <end position="271"/>
    </location>
</feature>
<evidence type="ECO:0000256" key="2">
    <source>
        <dbReference type="ARBA" id="ARBA00009261"/>
    </source>
</evidence>
<comment type="subcellular location">
    <subcellularLocation>
        <location evidence="1 8">Cell membrane</location>
        <topology evidence="1 8">Multi-pass membrane protein</topology>
    </subcellularLocation>
</comment>
<evidence type="ECO:0000256" key="3">
    <source>
        <dbReference type="ARBA" id="ARBA00022448"/>
    </source>
</evidence>
<feature type="transmembrane region" description="Helical" evidence="8">
    <location>
        <begin position="448"/>
        <end position="468"/>
    </location>
</feature>
<dbReference type="EMBL" id="DVJO01000104">
    <property type="protein sequence ID" value="HIS82916.1"/>
    <property type="molecule type" value="Genomic_DNA"/>
</dbReference>
<dbReference type="Gene3D" id="1.20.1740.10">
    <property type="entry name" value="Amino acid/polyamine transporter I"/>
    <property type="match status" value="1"/>
</dbReference>
<protein>
    <submittedName>
        <fullName evidence="9">Alanine:cation symporter family protein</fullName>
    </submittedName>
</protein>
<feature type="transmembrane region" description="Helical" evidence="8">
    <location>
        <begin position="35"/>
        <end position="59"/>
    </location>
</feature>
<evidence type="ECO:0000256" key="8">
    <source>
        <dbReference type="RuleBase" id="RU363064"/>
    </source>
</evidence>
<sequence>MNLDSAIDTFLSPIADKISGIIFCSVNINGVEVQLLVALLMAAALYFTFRTGFIGIWGFKHAIKLITKNYEHKDVVQRKKKGEVSSFQALTATISASAGIGNVAGSAAAVSIGGPGVIFWMIIAGFFSMALKFAEVLLGLKFRQVNPDGTVDGGPMYYIQNGLKNHKVFGKFAPHLSKIYALCCIFAMIGGWNLFQINAMTTQITEVTGGENSFFANQSWLLGLIVAVITYVTIIGGIKAIGKFTSKVTPVMCTLYVLTAFTVCLFNIHHLPHTIVLIIKEAFTPQAISGGMFACMLWGFRRAMFANESGLGTAPIAFSAVKTSKPVVQAFIAMLQPFVDTVIVGSATAFVIVVSGVYLNNSGLAGIELTSKAFGSVCPFFPILLTFMASCFVLSTMLCGSYYGIKSWNFLFGNSKWTTRTFQIIYCLFIVIGSAMNFKSIINLSDAFTLFLAVPNLFAVFILSEVVMKDLKRYCKKYNVGLFKNNTYEQGERENERTMSGNCETKV</sequence>
<dbReference type="InterPro" id="IPR001463">
    <property type="entry name" value="Na/Ala_symport"/>
</dbReference>
<comment type="similarity">
    <text evidence="2 8">Belongs to the alanine or glycine:cation symporter (AGCS) (TC 2.A.25) family.</text>
</comment>
<evidence type="ECO:0000256" key="1">
    <source>
        <dbReference type="ARBA" id="ARBA00004651"/>
    </source>
</evidence>
<dbReference type="PRINTS" id="PR00175">
    <property type="entry name" value="NAALASMPORT"/>
</dbReference>
<feature type="transmembrane region" description="Helical" evidence="8">
    <location>
        <begin position="87"/>
        <end position="112"/>
    </location>
</feature>
<keyword evidence="3 8" id="KW-0813">Transport</keyword>
<evidence type="ECO:0000313" key="9">
    <source>
        <dbReference type="EMBL" id="HIS82916.1"/>
    </source>
</evidence>
<name>A0A9D1FWU6_9BACT</name>
<feature type="transmembrane region" description="Helical" evidence="8">
    <location>
        <begin position="179"/>
        <end position="200"/>
    </location>
</feature>
<dbReference type="AlphaFoldDB" id="A0A9D1FWU6"/>
<reference evidence="9" key="2">
    <citation type="journal article" date="2021" name="PeerJ">
        <title>Extensive microbial diversity within the chicken gut microbiome revealed by metagenomics and culture.</title>
        <authorList>
            <person name="Gilroy R."/>
            <person name="Ravi A."/>
            <person name="Getino M."/>
            <person name="Pursley I."/>
            <person name="Horton D.L."/>
            <person name="Alikhan N.F."/>
            <person name="Baker D."/>
            <person name="Gharbi K."/>
            <person name="Hall N."/>
            <person name="Watson M."/>
            <person name="Adriaenssens E.M."/>
            <person name="Foster-Nyarko E."/>
            <person name="Jarju S."/>
            <person name="Secka A."/>
            <person name="Antonio M."/>
            <person name="Oren A."/>
            <person name="Chaudhuri R.R."/>
            <person name="La Ragione R."/>
            <person name="Hildebrand F."/>
            <person name="Pallen M.J."/>
        </authorList>
    </citation>
    <scope>NUCLEOTIDE SEQUENCE</scope>
    <source>
        <strain evidence="9">CHK152-2994</strain>
    </source>
</reference>
<feature type="transmembrane region" description="Helical" evidence="8">
    <location>
        <begin position="118"/>
        <end position="138"/>
    </location>
</feature>
<comment type="caution">
    <text evidence="9">The sequence shown here is derived from an EMBL/GenBank/DDBJ whole genome shotgun (WGS) entry which is preliminary data.</text>
</comment>
<evidence type="ECO:0000256" key="7">
    <source>
        <dbReference type="ARBA" id="ARBA00023136"/>
    </source>
</evidence>
<feature type="transmembrane region" description="Helical" evidence="8">
    <location>
        <begin position="220"/>
        <end position="241"/>
    </location>
</feature>
<dbReference type="Proteomes" id="UP000824139">
    <property type="component" value="Unassembled WGS sequence"/>
</dbReference>
<keyword evidence="8" id="KW-0769">Symport</keyword>
<evidence type="ECO:0000313" key="10">
    <source>
        <dbReference type="Proteomes" id="UP000824139"/>
    </source>
</evidence>
<proteinExistence type="inferred from homology"/>
<dbReference type="PANTHER" id="PTHR30330">
    <property type="entry name" value="AGSS FAMILY TRANSPORTER, SODIUM-ALANINE"/>
    <property type="match status" value="1"/>
</dbReference>
<dbReference type="PANTHER" id="PTHR30330:SF3">
    <property type="entry name" value="TRANSCRIPTIONAL REGULATOR, LRP FAMILY"/>
    <property type="match status" value="1"/>
</dbReference>
<evidence type="ECO:0000256" key="5">
    <source>
        <dbReference type="ARBA" id="ARBA00022692"/>
    </source>
</evidence>
<keyword evidence="6 8" id="KW-1133">Transmembrane helix</keyword>
<feature type="transmembrane region" description="Helical" evidence="8">
    <location>
        <begin position="379"/>
        <end position="403"/>
    </location>
</feature>
<evidence type="ECO:0000256" key="4">
    <source>
        <dbReference type="ARBA" id="ARBA00022475"/>
    </source>
</evidence>
<keyword evidence="5 8" id="KW-0812">Transmembrane</keyword>
<reference evidence="9" key="1">
    <citation type="submission" date="2020-10" db="EMBL/GenBank/DDBJ databases">
        <authorList>
            <person name="Gilroy R."/>
        </authorList>
    </citation>
    <scope>NUCLEOTIDE SEQUENCE</scope>
    <source>
        <strain evidence="9">CHK152-2994</strain>
    </source>
</reference>
<accession>A0A9D1FWU6</accession>
<dbReference type="GO" id="GO:0005886">
    <property type="term" value="C:plasma membrane"/>
    <property type="evidence" value="ECO:0007669"/>
    <property type="project" value="UniProtKB-SubCell"/>
</dbReference>
<feature type="transmembrane region" description="Helical" evidence="8">
    <location>
        <begin position="424"/>
        <end position="442"/>
    </location>
</feature>